<dbReference type="EC" id="3.1.21.4" evidence="6"/>
<comment type="caution">
    <text evidence="7">The sequence shown here is derived from an EMBL/GenBank/DDBJ whole genome shotgun (WGS) entry which is preliminary data.</text>
</comment>
<protein>
    <recommendedName>
        <fullName evidence="6">type II site-specific deoxyribonuclease</fullName>
        <ecNumber evidence="6">3.1.21.4</ecNumber>
    </recommendedName>
</protein>
<keyword evidence="1" id="KW-0540">Nuclease</keyword>
<organism evidence="7 8">
    <name type="scientific">Clostridium tetani</name>
    <dbReference type="NCBI Taxonomy" id="1513"/>
    <lineage>
        <taxon>Bacteria</taxon>
        <taxon>Bacillati</taxon>
        <taxon>Bacillota</taxon>
        <taxon>Clostridia</taxon>
        <taxon>Eubacteriales</taxon>
        <taxon>Clostridiaceae</taxon>
        <taxon>Clostridium</taxon>
    </lineage>
</organism>
<comment type="catalytic activity">
    <reaction evidence="5">
        <text>Endonucleolytic cleavage of DNA to give specific double-stranded fragments with terminal 5'-phosphates.</text>
        <dbReference type="EC" id="3.1.21.4"/>
    </reaction>
</comment>
<keyword evidence="3" id="KW-0255">Endonuclease</keyword>
<dbReference type="InterPro" id="IPR019045">
    <property type="entry name" value="Restrct_endonuc_II_HinfI"/>
</dbReference>
<sequence>MLFMKAWKEHSKTYFSLPFNPSGEGSDYRKAHSIPYRIFYIDNDESVLIGAELWNKIGDNKNTYSDLLELFNKVGEKYSDTIKKTIWVYNREFFIY</sequence>
<dbReference type="EMBL" id="QMAU01000018">
    <property type="protein sequence ID" value="RXI57896.1"/>
    <property type="molecule type" value="Genomic_DNA"/>
</dbReference>
<evidence type="ECO:0000256" key="5">
    <source>
        <dbReference type="ARBA" id="ARBA00093760"/>
    </source>
</evidence>
<dbReference type="Pfam" id="PF09520">
    <property type="entry name" value="RE_TdeIII"/>
    <property type="match status" value="1"/>
</dbReference>
<evidence type="ECO:0000256" key="6">
    <source>
        <dbReference type="ARBA" id="ARBA00093790"/>
    </source>
</evidence>
<accession>A0ABY0EU78</accession>
<evidence type="ECO:0000256" key="4">
    <source>
        <dbReference type="ARBA" id="ARBA00022801"/>
    </source>
</evidence>
<evidence type="ECO:0000313" key="8">
    <source>
        <dbReference type="Proteomes" id="UP000290273"/>
    </source>
</evidence>
<gene>
    <name evidence="7" type="ORF">DP131_03305</name>
</gene>
<reference evidence="7 8" key="1">
    <citation type="submission" date="2018-06" db="EMBL/GenBank/DDBJ databases">
        <title>Genome conservation of Clostridium tetani.</title>
        <authorList>
            <person name="Bruggemann H."/>
            <person name="Popoff M.R."/>
        </authorList>
    </citation>
    <scope>NUCLEOTIDE SEQUENCE [LARGE SCALE GENOMIC DNA]</scope>
    <source>
        <strain evidence="7 8">63.05</strain>
    </source>
</reference>
<proteinExistence type="predicted"/>
<dbReference type="Proteomes" id="UP000290273">
    <property type="component" value="Unassembled WGS sequence"/>
</dbReference>
<keyword evidence="2" id="KW-0680">Restriction system</keyword>
<evidence type="ECO:0000256" key="2">
    <source>
        <dbReference type="ARBA" id="ARBA00022747"/>
    </source>
</evidence>
<evidence type="ECO:0000256" key="3">
    <source>
        <dbReference type="ARBA" id="ARBA00022759"/>
    </source>
</evidence>
<name>A0ABY0EU78_CLOTA</name>
<keyword evidence="4" id="KW-0378">Hydrolase</keyword>
<evidence type="ECO:0000313" key="7">
    <source>
        <dbReference type="EMBL" id="RXI57896.1"/>
    </source>
</evidence>
<evidence type="ECO:0000256" key="1">
    <source>
        <dbReference type="ARBA" id="ARBA00022722"/>
    </source>
</evidence>